<dbReference type="GO" id="GO:0005743">
    <property type="term" value="C:mitochondrial inner membrane"/>
    <property type="evidence" value="ECO:0007669"/>
    <property type="project" value="UniProtKB-SubCell"/>
</dbReference>
<sequence>MAIASTTLVIRLCLFPLIIDQRRKLASYTNAMPKIMALQDRMTKARISSNYIEMMQVSQQMQHLMKTEDINPLRSMRLMIVQVPLFLSVFAGLRGMAALPVVSMQTGGLAWFTDLTLCDPFYILPLYSMTSIFLMFEVPFCLPSLLCTCPFLRFITCAFKVSLRERLNKKESCGISFKMGKTEEEVMTIFMFLNVHLIAYIGLAIKPSECITQPLKTGFVPTQAVLLSGPQSLYFHHAAPGFGSVPIHGLVGLGDDLVLGSLRIIRVTASLFCGSKHVFITPQFGADVSSQNMTPTIKTMMRIFPVVGFFMIMHMPAVRLLKLLALSLLYHSVPYSLVTVCRYYCFQCALTPCLVVSLCTATSVNECNRFQHRARLAKRSQSNGTSSLIGCRLPRAHALGKRLNGGHGYTHAMTAR</sequence>
<proteinExistence type="inferred from homology"/>
<dbReference type="InterPro" id="IPR001708">
    <property type="entry name" value="YidC/ALB3/OXA1/COX18"/>
</dbReference>
<dbReference type="Pfam" id="PF02096">
    <property type="entry name" value="60KD_IMP"/>
    <property type="match status" value="1"/>
</dbReference>
<feature type="domain" description="Membrane insertase YidC/Oxa/ALB C-terminal" evidence="11">
    <location>
        <begin position="1"/>
        <end position="178"/>
    </location>
</feature>
<dbReference type="Proteomes" id="UP000281553">
    <property type="component" value="Unassembled WGS sequence"/>
</dbReference>
<evidence type="ECO:0000256" key="2">
    <source>
        <dbReference type="ARBA" id="ARBA00009877"/>
    </source>
</evidence>
<evidence type="ECO:0000256" key="5">
    <source>
        <dbReference type="ARBA" id="ARBA00022946"/>
    </source>
</evidence>
<evidence type="ECO:0000259" key="11">
    <source>
        <dbReference type="Pfam" id="PF02096"/>
    </source>
</evidence>
<comment type="similarity">
    <text evidence="2 9">Belongs to the OXA1/ALB3/YidC family.</text>
</comment>
<evidence type="ECO:0000256" key="9">
    <source>
        <dbReference type="RuleBase" id="RU003945"/>
    </source>
</evidence>
<keyword evidence="3 9" id="KW-0812">Transmembrane</keyword>
<reference evidence="12 13" key="1">
    <citation type="submission" date="2018-11" db="EMBL/GenBank/DDBJ databases">
        <authorList>
            <consortium name="Pathogen Informatics"/>
        </authorList>
    </citation>
    <scope>NUCLEOTIDE SEQUENCE [LARGE SCALE GENOMIC DNA]</scope>
</reference>
<comment type="subcellular location">
    <subcellularLocation>
        <location evidence="9">Membrane</location>
        <topology evidence="9">Multi-pass membrane protein</topology>
    </subcellularLocation>
    <subcellularLocation>
        <location evidence="1">Mitochondrion inner membrane</location>
        <topology evidence="1">Multi-pass membrane protein</topology>
    </subcellularLocation>
</comment>
<feature type="transmembrane region" description="Helical" evidence="10">
    <location>
        <begin position="303"/>
        <end position="321"/>
    </location>
</feature>
<keyword evidence="7" id="KW-0496">Mitochondrion</keyword>
<accession>A0A3P7LGC7</accession>
<evidence type="ECO:0000256" key="10">
    <source>
        <dbReference type="SAM" id="Phobius"/>
    </source>
</evidence>
<feature type="transmembrane region" description="Helical" evidence="10">
    <location>
        <begin position="122"/>
        <end position="146"/>
    </location>
</feature>
<evidence type="ECO:0000313" key="12">
    <source>
        <dbReference type="EMBL" id="VDN12440.1"/>
    </source>
</evidence>
<evidence type="ECO:0000256" key="4">
    <source>
        <dbReference type="ARBA" id="ARBA00022792"/>
    </source>
</evidence>
<evidence type="ECO:0000256" key="7">
    <source>
        <dbReference type="ARBA" id="ARBA00023128"/>
    </source>
</evidence>
<evidence type="ECO:0000256" key="1">
    <source>
        <dbReference type="ARBA" id="ARBA00004448"/>
    </source>
</evidence>
<evidence type="ECO:0000313" key="13">
    <source>
        <dbReference type="Proteomes" id="UP000281553"/>
    </source>
</evidence>
<protein>
    <recommendedName>
        <fullName evidence="11">Membrane insertase YidC/Oxa/ALB C-terminal domain-containing protein</fullName>
    </recommendedName>
</protein>
<feature type="transmembrane region" description="Helical" evidence="10">
    <location>
        <begin position="83"/>
        <end position="102"/>
    </location>
</feature>
<dbReference type="PANTHER" id="PTHR12428:SF66">
    <property type="entry name" value="MITOCHONDRIAL INNER MEMBRANE PROTEIN OXA1L"/>
    <property type="match status" value="1"/>
</dbReference>
<evidence type="ECO:0000256" key="8">
    <source>
        <dbReference type="ARBA" id="ARBA00023136"/>
    </source>
</evidence>
<dbReference type="AlphaFoldDB" id="A0A3P7LGC7"/>
<dbReference type="OrthoDB" id="2148490at2759"/>
<keyword evidence="6 10" id="KW-1133">Transmembrane helix</keyword>
<keyword evidence="4" id="KW-0999">Mitochondrion inner membrane</keyword>
<dbReference type="PANTHER" id="PTHR12428">
    <property type="entry name" value="OXA1"/>
    <property type="match status" value="1"/>
</dbReference>
<organism evidence="12 13">
    <name type="scientific">Dibothriocephalus latus</name>
    <name type="common">Fish tapeworm</name>
    <name type="synonym">Diphyllobothrium latum</name>
    <dbReference type="NCBI Taxonomy" id="60516"/>
    <lineage>
        <taxon>Eukaryota</taxon>
        <taxon>Metazoa</taxon>
        <taxon>Spiralia</taxon>
        <taxon>Lophotrochozoa</taxon>
        <taxon>Platyhelminthes</taxon>
        <taxon>Cestoda</taxon>
        <taxon>Eucestoda</taxon>
        <taxon>Diphyllobothriidea</taxon>
        <taxon>Diphyllobothriidae</taxon>
        <taxon>Dibothriocephalus</taxon>
    </lineage>
</organism>
<dbReference type="GO" id="GO:0032977">
    <property type="term" value="F:membrane insertase activity"/>
    <property type="evidence" value="ECO:0007669"/>
    <property type="project" value="InterPro"/>
</dbReference>
<dbReference type="EMBL" id="UYRU01053902">
    <property type="protein sequence ID" value="VDN12440.1"/>
    <property type="molecule type" value="Genomic_DNA"/>
</dbReference>
<keyword evidence="13" id="KW-1185">Reference proteome</keyword>
<dbReference type="GO" id="GO:0032979">
    <property type="term" value="P:protein insertion into mitochondrial inner membrane from matrix"/>
    <property type="evidence" value="ECO:0007669"/>
    <property type="project" value="TreeGrafter"/>
</dbReference>
<name>A0A3P7LGC7_DIBLA</name>
<evidence type="ECO:0000256" key="6">
    <source>
        <dbReference type="ARBA" id="ARBA00022989"/>
    </source>
</evidence>
<dbReference type="CDD" id="cd20069">
    <property type="entry name" value="5TM_Oxa1-like"/>
    <property type="match status" value="1"/>
</dbReference>
<evidence type="ECO:0000256" key="3">
    <source>
        <dbReference type="ARBA" id="ARBA00022692"/>
    </source>
</evidence>
<keyword evidence="8 10" id="KW-0472">Membrane</keyword>
<keyword evidence="5" id="KW-0809">Transit peptide</keyword>
<gene>
    <name evidence="12" type="ORF">DILT_LOCUS8271</name>
</gene>
<dbReference type="InterPro" id="IPR028055">
    <property type="entry name" value="YidC/Oxa/ALB_C"/>
</dbReference>